<feature type="region of interest" description="Disordered" evidence="1">
    <location>
        <begin position="266"/>
        <end position="322"/>
    </location>
</feature>
<feature type="region of interest" description="Disordered" evidence="1">
    <location>
        <begin position="334"/>
        <end position="367"/>
    </location>
</feature>
<sequence length="524" mass="56976">MPTPDVVVPIGYITSWLLAHGLHTLARVTTTPCSCLKPTLLHVASMAPCHIPSFSWCNNELWHCAHDSSSMHEALHPHVLHPTSCLESALLLLHLHATSKQHAMALCPWLFKPPSTRHCAFLPQLGGESASRPVPLWPLVAYLHMSWSPSAGANKAHPLCALLVSEALHFGVAMPKPPRLTLSHLLPLKEHFSSWVPSILRRVGEACGGFLDVDPLTERKEDLEWARIQVKLTKEVLLSSMEIGVEGEVYVVSLWWEISPEIRKKQGDGRDGFGRQRGEVRGGGESRARWRVGEKLGARPKEQRRSEDVTGEQVGGEGGGEFENWVHVGRVTQQSSGFAGDGSSSSRPGFGPVGLKRDSGPTTQGLSLPKGVEWAAIGKECGPAEGRASEGLELLSHGPAIMVGGCLGHSQVQIIGTDTEDDLGLKLEMEFIKCREKEASGKQQPTPQCLVAERAIVDEALRYGSTSNLRVVDSSSSSSTFFGRTPEREFCDHSGEIRASLQKESKMELAASRGLQRVKRAAGT</sequence>
<protein>
    <submittedName>
        <fullName evidence="2">Uncharacterized protein</fullName>
    </submittedName>
</protein>
<dbReference type="PANTHER" id="PTHR34427:SF5">
    <property type="entry name" value="DUF4283 DOMAIN-CONTAINING PROTEIN"/>
    <property type="match status" value="1"/>
</dbReference>
<gene>
    <name evidence="2" type="ORF">CK203_002264</name>
</gene>
<reference evidence="2 3" key="1">
    <citation type="journal article" date="2018" name="PLoS Genet.">
        <title>Population sequencing reveals clonal diversity and ancestral inbreeding in the grapevine cultivar Chardonnay.</title>
        <authorList>
            <person name="Roach M.J."/>
            <person name="Johnson D.L."/>
            <person name="Bohlmann J."/>
            <person name="van Vuuren H.J."/>
            <person name="Jones S.J."/>
            <person name="Pretorius I.S."/>
            <person name="Schmidt S.A."/>
            <person name="Borneman A.R."/>
        </authorList>
    </citation>
    <scope>NUCLEOTIDE SEQUENCE [LARGE SCALE GENOMIC DNA]</scope>
    <source>
        <strain evidence="3">cv. Chardonnay</strain>
        <tissue evidence="2">Leaf</tissue>
    </source>
</reference>
<comment type="caution">
    <text evidence="2">The sequence shown here is derived from an EMBL/GenBank/DDBJ whole genome shotgun (WGS) entry which is preliminary data.</text>
</comment>
<proteinExistence type="predicted"/>
<evidence type="ECO:0000313" key="3">
    <source>
        <dbReference type="Proteomes" id="UP000288805"/>
    </source>
</evidence>
<dbReference type="EMBL" id="QGNW01000005">
    <property type="protein sequence ID" value="RVX21324.1"/>
    <property type="molecule type" value="Genomic_DNA"/>
</dbReference>
<evidence type="ECO:0000313" key="2">
    <source>
        <dbReference type="EMBL" id="RVX21324.1"/>
    </source>
</evidence>
<accession>A0A438KJD7</accession>
<evidence type="ECO:0000256" key="1">
    <source>
        <dbReference type="SAM" id="MobiDB-lite"/>
    </source>
</evidence>
<dbReference type="AlphaFoldDB" id="A0A438KJD7"/>
<dbReference type="Proteomes" id="UP000288805">
    <property type="component" value="Unassembled WGS sequence"/>
</dbReference>
<name>A0A438KJD7_VITVI</name>
<feature type="compositionally biased region" description="Basic and acidic residues" evidence="1">
    <location>
        <begin position="266"/>
        <end position="308"/>
    </location>
</feature>
<organism evidence="2 3">
    <name type="scientific">Vitis vinifera</name>
    <name type="common">Grape</name>
    <dbReference type="NCBI Taxonomy" id="29760"/>
    <lineage>
        <taxon>Eukaryota</taxon>
        <taxon>Viridiplantae</taxon>
        <taxon>Streptophyta</taxon>
        <taxon>Embryophyta</taxon>
        <taxon>Tracheophyta</taxon>
        <taxon>Spermatophyta</taxon>
        <taxon>Magnoliopsida</taxon>
        <taxon>eudicotyledons</taxon>
        <taxon>Gunneridae</taxon>
        <taxon>Pentapetalae</taxon>
        <taxon>rosids</taxon>
        <taxon>Vitales</taxon>
        <taxon>Vitaceae</taxon>
        <taxon>Viteae</taxon>
        <taxon>Vitis</taxon>
    </lineage>
</organism>
<feature type="compositionally biased region" description="Low complexity" evidence="1">
    <location>
        <begin position="335"/>
        <end position="346"/>
    </location>
</feature>
<dbReference type="PANTHER" id="PTHR34427">
    <property type="entry name" value="DUF4283 DOMAIN PROTEIN"/>
    <property type="match status" value="1"/>
</dbReference>